<reference evidence="2 3" key="1">
    <citation type="submission" date="2018-06" db="EMBL/GenBank/DDBJ databases">
        <authorList>
            <consortium name="Pathogen Informatics"/>
            <person name="Doyle S."/>
        </authorList>
    </citation>
    <scope>NUCLEOTIDE SEQUENCE [LARGE SCALE GENOMIC DNA]</scope>
    <source>
        <strain evidence="2 3">NCTC9177</strain>
    </source>
</reference>
<dbReference type="AlphaFoldDB" id="A0A7H4MPA1"/>
<organism evidence="2 3">
    <name type="scientific">Klebsiella variicola</name>
    <dbReference type="NCBI Taxonomy" id="244366"/>
    <lineage>
        <taxon>Bacteria</taxon>
        <taxon>Pseudomonadati</taxon>
        <taxon>Pseudomonadota</taxon>
        <taxon>Gammaproteobacteria</taxon>
        <taxon>Enterobacterales</taxon>
        <taxon>Enterobacteriaceae</taxon>
        <taxon>Klebsiella/Raoultella group</taxon>
        <taxon>Klebsiella</taxon>
        <taxon>Klebsiella pneumoniae complex</taxon>
    </lineage>
</organism>
<evidence type="ECO:0000256" key="1">
    <source>
        <dbReference type="SAM" id="Phobius"/>
    </source>
</evidence>
<sequence>MSGFDNVFRYNHPKLHGVIMNAEYISYESLIAARDAAEWGFWSMIGAWVSAMATLTAAIVGFLAINVWRKQEEAKELKDFRVAAFRYHNSLIFAPQYMKVKENDSHMARAKNVFDEHQNLYVSTLMMHDVRTRGHASRILNNISDIYKRYRDSEISNHEAHEEIMQIIKTEPLFGMCK</sequence>
<evidence type="ECO:0000313" key="2">
    <source>
        <dbReference type="EMBL" id="STS92151.1"/>
    </source>
</evidence>
<dbReference type="Proteomes" id="UP000254545">
    <property type="component" value="Unassembled WGS sequence"/>
</dbReference>
<name>A0A7H4MPA1_KLEVA</name>
<keyword evidence="1" id="KW-0812">Transmembrane</keyword>
<proteinExistence type="predicted"/>
<comment type="caution">
    <text evidence="2">The sequence shown here is derived from an EMBL/GenBank/DDBJ whole genome shotgun (WGS) entry which is preliminary data.</text>
</comment>
<keyword evidence="1" id="KW-1133">Transmembrane helix</keyword>
<accession>A0A7H4MPA1</accession>
<feature type="transmembrane region" description="Helical" evidence="1">
    <location>
        <begin position="45"/>
        <end position="68"/>
    </location>
</feature>
<keyword evidence="1" id="KW-0472">Membrane</keyword>
<protein>
    <submittedName>
        <fullName evidence="2">Uncharacterized protein</fullName>
    </submittedName>
</protein>
<gene>
    <name evidence="2" type="ORF">NCTC9177_06082</name>
</gene>
<dbReference type="EMBL" id="UGKR01000003">
    <property type="protein sequence ID" value="STS92151.1"/>
    <property type="molecule type" value="Genomic_DNA"/>
</dbReference>
<evidence type="ECO:0000313" key="3">
    <source>
        <dbReference type="Proteomes" id="UP000254545"/>
    </source>
</evidence>